<dbReference type="AlphaFoldDB" id="A0A517VJV3"/>
<protein>
    <submittedName>
        <fullName evidence="4">HTH-type transcriptional regulator SinR</fullName>
    </submittedName>
</protein>
<dbReference type="Gene3D" id="1.10.260.40">
    <property type="entry name" value="lambda repressor-like DNA-binding domains"/>
    <property type="match status" value="1"/>
</dbReference>
<dbReference type="SUPFAM" id="SSF51182">
    <property type="entry name" value="RmlC-like cupins"/>
    <property type="match status" value="1"/>
</dbReference>
<dbReference type="KEGG" id="gax:Pan161_49670"/>
<dbReference type="InterPro" id="IPR013096">
    <property type="entry name" value="Cupin_2"/>
</dbReference>
<feature type="region of interest" description="Disordered" evidence="2">
    <location>
        <begin position="1"/>
        <end position="28"/>
    </location>
</feature>
<keyword evidence="5" id="KW-1185">Reference proteome</keyword>
<evidence type="ECO:0000256" key="2">
    <source>
        <dbReference type="SAM" id="MobiDB-lite"/>
    </source>
</evidence>
<dbReference type="PROSITE" id="PS50943">
    <property type="entry name" value="HTH_CROC1"/>
    <property type="match status" value="1"/>
</dbReference>
<sequence length="206" mass="22576">MSANPARKQPAATAGSELSPDEISGQLSQRVRELRKERGWSLDSLSAACGVSRSMLSQIERGEANPTLAVTVRISQAFGIALGELVEAPVSTSSIEVIRAEDRTFHYRSDSECRIRTLSPLHLEKDVEFYEVQLHASGKLQSAPHFRGTREFLTVEKGKVQVNSGEDTTLLEPGDSASYRVDVPHAIINVGRGEAVLFLVVIYQNK</sequence>
<dbReference type="CDD" id="cd02209">
    <property type="entry name" value="cupin_XRE_C"/>
    <property type="match status" value="1"/>
</dbReference>
<evidence type="ECO:0000313" key="4">
    <source>
        <dbReference type="EMBL" id="QDT93288.1"/>
    </source>
</evidence>
<accession>A0A517VJV3</accession>
<evidence type="ECO:0000313" key="5">
    <source>
        <dbReference type="Proteomes" id="UP000316855"/>
    </source>
</evidence>
<evidence type="ECO:0000259" key="3">
    <source>
        <dbReference type="PROSITE" id="PS50943"/>
    </source>
</evidence>
<dbReference type="InterPro" id="IPR010982">
    <property type="entry name" value="Lambda_DNA-bd_dom_sf"/>
</dbReference>
<gene>
    <name evidence="4" type="primary">sinR</name>
    <name evidence="4" type="ORF">Pan161_49670</name>
</gene>
<dbReference type="Pfam" id="PF01381">
    <property type="entry name" value="HTH_3"/>
    <property type="match status" value="1"/>
</dbReference>
<organism evidence="4 5">
    <name type="scientific">Gimesia algae</name>
    <dbReference type="NCBI Taxonomy" id="2527971"/>
    <lineage>
        <taxon>Bacteria</taxon>
        <taxon>Pseudomonadati</taxon>
        <taxon>Planctomycetota</taxon>
        <taxon>Planctomycetia</taxon>
        <taxon>Planctomycetales</taxon>
        <taxon>Planctomycetaceae</taxon>
        <taxon>Gimesia</taxon>
    </lineage>
</organism>
<dbReference type="GO" id="GO:0003677">
    <property type="term" value="F:DNA binding"/>
    <property type="evidence" value="ECO:0007669"/>
    <property type="project" value="UniProtKB-KW"/>
</dbReference>
<dbReference type="InterPro" id="IPR014710">
    <property type="entry name" value="RmlC-like_jellyroll"/>
</dbReference>
<reference evidence="4 5" key="1">
    <citation type="submission" date="2019-02" db="EMBL/GenBank/DDBJ databases">
        <title>Deep-cultivation of Planctomycetes and their phenomic and genomic characterization uncovers novel biology.</title>
        <authorList>
            <person name="Wiegand S."/>
            <person name="Jogler M."/>
            <person name="Boedeker C."/>
            <person name="Pinto D."/>
            <person name="Vollmers J."/>
            <person name="Rivas-Marin E."/>
            <person name="Kohn T."/>
            <person name="Peeters S.H."/>
            <person name="Heuer A."/>
            <person name="Rast P."/>
            <person name="Oberbeckmann S."/>
            <person name="Bunk B."/>
            <person name="Jeske O."/>
            <person name="Meyerdierks A."/>
            <person name="Storesund J.E."/>
            <person name="Kallscheuer N."/>
            <person name="Luecker S."/>
            <person name="Lage O.M."/>
            <person name="Pohl T."/>
            <person name="Merkel B.J."/>
            <person name="Hornburger P."/>
            <person name="Mueller R.-W."/>
            <person name="Bruemmer F."/>
            <person name="Labrenz M."/>
            <person name="Spormann A.M."/>
            <person name="Op den Camp H."/>
            <person name="Overmann J."/>
            <person name="Amann R."/>
            <person name="Jetten M.S.M."/>
            <person name="Mascher T."/>
            <person name="Medema M.H."/>
            <person name="Devos D.P."/>
            <person name="Kaster A.-K."/>
            <person name="Ovreas L."/>
            <person name="Rohde M."/>
            <person name="Galperin M.Y."/>
            <person name="Jogler C."/>
        </authorList>
    </citation>
    <scope>NUCLEOTIDE SEQUENCE [LARGE SCALE GENOMIC DNA]</scope>
    <source>
        <strain evidence="4 5">Pan161</strain>
    </source>
</reference>
<dbReference type="SUPFAM" id="SSF47413">
    <property type="entry name" value="lambda repressor-like DNA-binding domains"/>
    <property type="match status" value="1"/>
</dbReference>
<dbReference type="SMART" id="SM00530">
    <property type="entry name" value="HTH_XRE"/>
    <property type="match status" value="1"/>
</dbReference>
<dbReference type="RefSeq" id="WP_145231271.1">
    <property type="nucleotide sequence ID" value="NZ_CP036343.1"/>
</dbReference>
<dbReference type="EMBL" id="CP036343">
    <property type="protein sequence ID" value="QDT93288.1"/>
    <property type="molecule type" value="Genomic_DNA"/>
</dbReference>
<keyword evidence="1" id="KW-0238">DNA-binding</keyword>
<proteinExistence type="predicted"/>
<dbReference type="Pfam" id="PF07883">
    <property type="entry name" value="Cupin_2"/>
    <property type="match status" value="1"/>
</dbReference>
<feature type="domain" description="HTH cro/C1-type" evidence="3">
    <location>
        <begin position="31"/>
        <end position="85"/>
    </location>
</feature>
<dbReference type="InterPro" id="IPR050807">
    <property type="entry name" value="TransReg_Diox_bact_type"/>
</dbReference>
<dbReference type="CDD" id="cd00093">
    <property type="entry name" value="HTH_XRE"/>
    <property type="match status" value="1"/>
</dbReference>
<name>A0A517VJV3_9PLAN</name>
<dbReference type="OrthoDB" id="9781521at2"/>
<dbReference type="Proteomes" id="UP000316855">
    <property type="component" value="Chromosome"/>
</dbReference>
<dbReference type="GO" id="GO:0003700">
    <property type="term" value="F:DNA-binding transcription factor activity"/>
    <property type="evidence" value="ECO:0007669"/>
    <property type="project" value="TreeGrafter"/>
</dbReference>
<dbReference type="InterPro" id="IPR011051">
    <property type="entry name" value="RmlC_Cupin_sf"/>
</dbReference>
<dbReference type="PANTHER" id="PTHR46797">
    <property type="entry name" value="HTH-TYPE TRANSCRIPTIONAL REGULATOR"/>
    <property type="match status" value="1"/>
</dbReference>
<evidence type="ECO:0000256" key="1">
    <source>
        <dbReference type="ARBA" id="ARBA00023125"/>
    </source>
</evidence>
<dbReference type="PANTHER" id="PTHR46797:SF1">
    <property type="entry name" value="METHYLPHOSPHONATE SYNTHASE"/>
    <property type="match status" value="1"/>
</dbReference>
<dbReference type="GO" id="GO:0005829">
    <property type="term" value="C:cytosol"/>
    <property type="evidence" value="ECO:0007669"/>
    <property type="project" value="TreeGrafter"/>
</dbReference>
<dbReference type="Gene3D" id="2.60.120.10">
    <property type="entry name" value="Jelly Rolls"/>
    <property type="match status" value="1"/>
</dbReference>
<dbReference type="InterPro" id="IPR001387">
    <property type="entry name" value="Cro/C1-type_HTH"/>
</dbReference>